<comment type="caution">
    <text evidence="6">The sequence shown here is derived from an EMBL/GenBank/DDBJ whole genome shotgun (WGS) entry which is preliminary data.</text>
</comment>
<keyword evidence="4 5" id="KW-0472">Membrane</keyword>
<dbReference type="PANTHER" id="PTHR37955:SF1">
    <property type="entry name" value="DEP DOMAIN-CONTAINING PROTEIN"/>
    <property type="match status" value="1"/>
</dbReference>
<evidence type="ECO:0000256" key="4">
    <source>
        <dbReference type="ARBA" id="ARBA00023136"/>
    </source>
</evidence>
<dbReference type="InterPro" id="IPR052951">
    <property type="entry name" value="Tellurite_res_ion_channel"/>
</dbReference>
<dbReference type="InterPro" id="IPR004695">
    <property type="entry name" value="SLAC1/Mae1/Ssu1/TehA"/>
</dbReference>
<evidence type="ECO:0000256" key="3">
    <source>
        <dbReference type="ARBA" id="ARBA00022989"/>
    </source>
</evidence>
<accession>A0A841GHE4</accession>
<evidence type="ECO:0000256" key="2">
    <source>
        <dbReference type="ARBA" id="ARBA00022692"/>
    </source>
</evidence>
<feature type="transmembrane region" description="Helical" evidence="5">
    <location>
        <begin position="233"/>
        <end position="253"/>
    </location>
</feature>
<dbReference type="Gene3D" id="1.50.10.150">
    <property type="entry name" value="Voltage-dependent anion channel"/>
    <property type="match status" value="1"/>
</dbReference>
<feature type="transmembrane region" description="Helical" evidence="5">
    <location>
        <begin position="149"/>
        <end position="169"/>
    </location>
</feature>
<sequence>MWITAFTGLSMVSLLEKMRFDLYASVMGITGLGLAWRFAAQCFQWPQVIGETCIFIALSIFIMLNALNLARLLMAPQLIRSEWMDHDRFNFFPTFTISGSLLSIGVLPYSNFAALVIWWPTVLLQVLFITLAVRRWLTTKIILQNVSPAWLIPMVGNASPCFAGVPLGYGTFSYALLMSAIVCWMLFTPIILGKLIISKPETEPHIVPSIAILISAPAVISVGLYNYPDTANVLMQLLSYAALFFAAVTISMFRHFRIKQFSRALWAFTFPAAALSSSLLRIYHQTPDPYNLYQAWIALGLATTIVVLVSVSAVKCLVMDSAISLSGKKSLNRSSILR</sequence>
<keyword evidence="2 5" id="KW-0812">Transmembrane</keyword>
<feature type="transmembrane region" description="Helical" evidence="5">
    <location>
        <begin position="265"/>
        <end position="283"/>
    </location>
</feature>
<name>A0A841GHE4_9GAMM</name>
<dbReference type="Proteomes" id="UP000585721">
    <property type="component" value="Unassembled WGS sequence"/>
</dbReference>
<feature type="transmembrane region" description="Helical" evidence="5">
    <location>
        <begin position="209"/>
        <end position="227"/>
    </location>
</feature>
<dbReference type="EMBL" id="JACHGR010000002">
    <property type="protein sequence ID" value="MBB6054765.1"/>
    <property type="molecule type" value="Genomic_DNA"/>
</dbReference>
<keyword evidence="7" id="KW-1185">Reference proteome</keyword>
<feature type="transmembrane region" description="Helical" evidence="5">
    <location>
        <begin position="20"/>
        <end position="39"/>
    </location>
</feature>
<dbReference type="GO" id="GO:0046583">
    <property type="term" value="F:monoatomic cation efflux transmembrane transporter activity"/>
    <property type="evidence" value="ECO:0007669"/>
    <property type="project" value="TreeGrafter"/>
</dbReference>
<feature type="transmembrane region" description="Helical" evidence="5">
    <location>
        <begin position="175"/>
        <end position="197"/>
    </location>
</feature>
<evidence type="ECO:0000256" key="5">
    <source>
        <dbReference type="SAM" id="Phobius"/>
    </source>
</evidence>
<feature type="transmembrane region" description="Helical" evidence="5">
    <location>
        <begin position="45"/>
        <end position="70"/>
    </location>
</feature>
<dbReference type="GO" id="GO:0005886">
    <property type="term" value="C:plasma membrane"/>
    <property type="evidence" value="ECO:0007669"/>
    <property type="project" value="TreeGrafter"/>
</dbReference>
<protein>
    <submittedName>
        <fullName evidence="6">Tellurite resistance protein</fullName>
    </submittedName>
</protein>
<comment type="subcellular location">
    <subcellularLocation>
        <location evidence="1">Membrane</location>
        <topology evidence="1">Multi-pass membrane protein</topology>
    </subcellularLocation>
</comment>
<dbReference type="PANTHER" id="PTHR37955">
    <property type="entry name" value="TELLURITE RESISTANCE PROTEIN TEHA"/>
    <property type="match status" value="1"/>
</dbReference>
<dbReference type="InterPro" id="IPR038665">
    <property type="entry name" value="Voltage-dep_anion_channel_sf"/>
</dbReference>
<keyword evidence="3 5" id="KW-1133">Transmembrane helix</keyword>
<feature type="transmembrane region" description="Helical" evidence="5">
    <location>
        <begin position="91"/>
        <end position="110"/>
    </location>
</feature>
<reference evidence="6 7" key="1">
    <citation type="submission" date="2020-08" db="EMBL/GenBank/DDBJ databases">
        <title>Genomic Encyclopedia of Type Strains, Phase IV (KMG-IV): sequencing the most valuable type-strain genomes for metagenomic binning, comparative biology and taxonomic classification.</title>
        <authorList>
            <person name="Goeker M."/>
        </authorList>
    </citation>
    <scope>NUCLEOTIDE SEQUENCE [LARGE SCALE GENOMIC DNA]</scope>
    <source>
        <strain evidence="6 7">DSM 22975</strain>
    </source>
</reference>
<gene>
    <name evidence="6" type="ORF">HNR75_000637</name>
</gene>
<dbReference type="Pfam" id="PF03595">
    <property type="entry name" value="SLAC1"/>
    <property type="match status" value="1"/>
</dbReference>
<feature type="transmembrane region" description="Helical" evidence="5">
    <location>
        <begin position="116"/>
        <end position="137"/>
    </location>
</feature>
<evidence type="ECO:0000313" key="7">
    <source>
        <dbReference type="Proteomes" id="UP000585721"/>
    </source>
</evidence>
<feature type="transmembrane region" description="Helical" evidence="5">
    <location>
        <begin position="295"/>
        <end position="318"/>
    </location>
</feature>
<dbReference type="AlphaFoldDB" id="A0A841GHE4"/>
<dbReference type="RefSeq" id="WP_188025569.1">
    <property type="nucleotide sequence ID" value="NZ_JACHGR010000002.1"/>
</dbReference>
<evidence type="ECO:0000313" key="6">
    <source>
        <dbReference type="EMBL" id="MBB6054765.1"/>
    </source>
</evidence>
<proteinExistence type="predicted"/>
<organism evidence="6 7">
    <name type="scientific">Tolumonas osonensis</name>
    <dbReference type="NCBI Taxonomy" id="675874"/>
    <lineage>
        <taxon>Bacteria</taxon>
        <taxon>Pseudomonadati</taxon>
        <taxon>Pseudomonadota</taxon>
        <taxon>Gammaproteobacteria</taxon>
        <taxon>Aeromonadales</taxon>
        <taxon>Aeromonadaceae</taxon>
        <taxon>Tolumonas</taxon>
    </lineage>
</organism>
<evidence type="ECO:0000256" key="1">
    <source>
        <dbReference type="ARBA" id="ARBA00004141"/>
    </source>
</evidence>
<dbReference type="CDD" id="cd09322">
    <property type="entry name" value="TDT_TehA_like"/>
    <property type="match status" value="1"/>
</dbReference>